<reference evidence="2 3" key="1">
    <citation type="submission" date="2017-01" db="EMBL/GenBank/DDBJ databases">
        <authorList>
            <person name="Varghese N."/>
            <person name="Submissions S."/>
        </authorList>
    </citation>
    <scope>NUCLEOTIDE SEQUENCE [LARGE SCALE GENOMIC DNA]</scope>
    <source>
        <strain evidence="2 3">ATCC 23464</strain>
    </source>
</reference>
<comment type="caution">
    <text evidence="2">The sequence shown here is derived from an EMBL/GenBank/DDBJ whole genome shotgun (WGS) entry which is preliminary data.</text>
</comment>
<gene>
    <name evidence="2" type="ORF">SAMN05421578_109122</name>
</gene>
<evidence type="ECO:0000313" key="3">
    <source>
        <dbReference type="Proteomes" id="UP000186666"/>
    </source>
</evidence>
<dbReference type="Proteomes" id="UP000186666">
    <property type="component" value="Unassembled WGS sequence"/>
</dbReference>
<accession>A0ABY1K4E1</accession>
<evidence type="ECO:0000259" key="1">
    <source>
        <dbReference type="PROSITE" id="PS51186"/>
    </source>
</evidence>
<keyword evidence="3" id="KW-1185">Reference proteome</keyword>
<organism evidence="2 3">
    <name type="scientific">Paenibacillus macquariensis</name>
    <dbReference type="NCBI Taxonomy" id="948756"/>
    <lineage>
        <taxon>Bacteria</taxon>
        <taxon>Bacillati</taxon>
        <taxon>Bacillota</taxon>
        <taxon>Bacilli</taxon>
        <taxon>Bacillales</taxon>
        <taxon>Paenibacillaceae</taxon>
        <taxon>Paenibacillus</taxon>
    </lineage>
</organism>
<dbReference type="RefSeq" id="WP_068588703.1">
    <property type="nucleotide sequence ID" value="NZ_FTNK01000009.1"/>
</dbReference>
<dbReference type="Pfam" id="PF00583">
    <property type="entry name" value="Acetyltransf_1"/>
    <property type="match status" value="1"/>
</dbReference>
<dbReference type="SUPFAM" id="SSF55729">
    <property type="entry name" value="Acyl-CoA N-acyltransferases (Nat)"/>
    <property type="match status" value="1"/>
</dbReference>
<name>A0ABY1K4E1_9BACL</name>
<proteinExistence type="predicted"/>
<dbReference type="InterPro" id="IPR000182">
    <property type="entry name" value="GNAT_dom"/>
</dbReference>
<feature type="domain" description="N-acetyltransferase" evidence="1">
    <location>
        <begin position="20"/>
        <end position="160"/>
    </location>
</feature>
<protein>
    <submittedName>
        <fullName evidence="2">Predicted acetyltransferase</fullName>
    </submittedName>
</protein>
<dbReference type="PROSITE" id="PS51186">
    <property type="entry name" value="GNAT"/>
    <property type="match status" value="1"/>
</dbReference>
<evidence type="ECO:0000313" key="2">
    <source>
        <dbReference type="EMBL" id="SIR24358.1"/>
    </source>
</evidence>
<sequence>MKIELELVSVEDKQILLNIMQFYIYEFSKYMNIIRLEEDGLYAPFDLDEYWTNPSKHPFFIKVDEEFAGFVLVNSDESSVNSIAEFFVMRKFVGRGVGRTVANSIFDMYQGEWVVTQSEKNYPAQAFWRSTISKYTAGNFSERYDERRRSVQQFISKKPQ</sequence>
<dbReference type="Gene3D" id="3.40.630.30">
    <property type="match status" value="1"/>
</dbReference>
<dbReference type="EMBL" id="FTNK01000009">
    <property type="protein sequence ID" value="SIR24358.1"/>
    <property type="molecule type" value="Genomic_DNA"/>
</dbReference>
<dbReference type="InterPro" id="IPR016181">
    <property type="entry name" value="Acyl_CoA_acyltransferase"/>
</dbReference>